<evidence type="ECO:0000313" key="3">
    <source>
        <dbReference type="Proteomes" id="UP001285441"/>
    </source>
</evidence>
<gene>
    <name evidence="2" type="ORF">B0H63DRAFT_534043</name>
</gene>
<accession>A0AAE0P8G8</accession>
<dbReference type="GO" id="GO:0050567">
    <property type="term" value="F:glutaminyl-tRNA synthase (glutamine-hydrolyzing) activity"/>
    <property type="evidence" value="ECO:0007669"/>
    <property type="project" value="TreeGrafter"/>
</dbReference>
<dbReference type="InterPro" id="IPR023631">
    <property type="entry name" value="Amidase_dom"/>
</dbReference>
<reference evidence="2" key="2">
    <citation type="submission" date="2023-06" db="EMBL/GenBank/DDBJ databases">
        <authorList>
            <consortium name="Lawrence Berkeley National Laboratory"/>
            <person name="Haridas S."/>
            <person name="Hensen N."/>
            <person name="Bonometti L."/>
            <person name="Westerberg I."/>
            <person name="Brannstrom I.O."/>
            <person name="Guillou S."/>
            <person name="Cros-Aarteil S."/>
            <person name="Calhoun S."/>
            <person name="Kuo A."/>
            <person name="Mondo S."/>
            <person name="Pangilinan J."/>
            <person name="Riley R."/>
            <person name="LaButti K."/>
            <person name="Andreopoulos B."/>
            <person name="Lipzen A."/>
            <person name="Chen C."/>
            <person name="Yanf M."/>
            <person name="Daum C."/>
            <person name="Ng V."/>
            <person name="Clum A."/>
            <person name="Steindorff A."/>
            <person name="Ohm R."/>
            <person name="Martin F."/>
            <person name="Silar P."/>
            <person name="Natvig D."/>
            <person name="Lalanne C."/>
            <person name="Gautier V."/>
            <person name="Ament-velasquez S.L."/>
            <person name="Kruys A."/>
            <person name="Hutchinson M.I."/>
            <person name="Powell A.J."/>
            <person name="Barry K."/>
            <person name="Miller A.N."/>
            <person name="Grigoriev I.V."/>
            <person name="Debuchy R."/>
            <person name="Gladieux P."/>
            <person name="Thoren M.H."/>
            <person name="Johannesson H."/>
        </authorList>
    </citation>
    <scope>NUCLEOTIDE SEQUENCE</scope>
    <source>
        <strain evidence="2">CBS 232.78</strain>
    </source>
</reference>
<sequence length="555" mass="61286">MITRDIIFCQEVLRPMLGLIDWRFATPSWPSYPVHPQEVVGVTDKTLPPTCMPAVLLSVEDGFASEHVQKVLDDFAHRDNVFCDDFNSAVILQFAGSHGVKNTAAAVAELAENHRFQAIHTHNPSPTHPPSPLAQGPYFIRGKSIHQAWKLYDDHLDAFVILTIPDDVANPTSLSVLQAVLQQGNFKSIAVPSRLNFYIKDNFDLKGIRTTMMNRAYNELYPPRTSSADYGIKLIGLVAVIVGRTKMSAFASADEPTDQWVDYHCRFNPRGGMYQTPSCSSTSAGASLAGYSWLGHSIGSDSDIRLSAAFKGLFGLGTSYVLTSTWGIVPSCNEFDTVGTLHRSLKDAKHLTIATLDPMTEAFITIVEKFLGATRTPISITGTWASKTPDEAGGRRCWIISKCAVRHMYHDTYHTFDDFRRDYPEKFGKPAFVGPYMRTRWGIAVPFTKEQRAQGVAEMKNTVTDAVIIMPFGSAVPKYRDDTNKLPSIVGSFSVFYLPAVLQLPTLMVPIGLKPYGSRISGRKEYLPIVSSFMGARCNDVVVLNLAEAALKSAK</sequence>
<dbReference type="EMBL" id="JAULSW010000001">
    <property type="protein sequence ID" value="KAK3395311.1"/>
    <property type="molecule type" value="Genomic_DNA"/>
</dbReference>
<organism evidence="2 3">
    <name type="scientific">Podospora didyma</name>
    <dbReference type="NCBI Taxonomy" id="330526"/>
    <lineage>
        <taxon>Eukaryota</taxon>
        <taxon>Fungi</taxon>
        <taxon>Dikarya</taxon>
        <taxon>Ascomycota</taxon>
        <taxon>Pezizomycotina</taxon>
        <taxon>Sordariomycetes</taxon>
        <taxon>Sordariomycetidae</taxon>
        <taxon>Sordariales</taxon>
        <taxon>Podosporaceae</taxon>
        <taxon>Podospora</taxon>
    </lineage>
</organism>
<dbReference type="InterPro" id="IPR000120">
    <property type="entry name" value="Amidase"/>
</dbReference>
<evidence type="ECO:0000313" key="2">
    <source>
        <dbReference type="EMBL" id="KAK3395311.1"/>
    </source>
</evidence>
<dbReference type="PANTHER" id="PTHR11895:SF152">
    <property type="entry name" value="GLUTAMYL-TRNA(GLN) AMIDOTRANSFERASE, SUBUNIT A (AFU_ORTHOLOGUE AFUA_7G06800)"/>
    <property type="match status" value="1"/>
</dbReference>
<dbReference type="GO" id="GO:0005739">
    <property type="term" value="C:mitochondrion"/>
    <property type="evidence" value="ECO:0007669"/>
    <property type="project" value="TreeGrafter"/>
</dbReference>
<dbReference type="Pfam" id="PF01425">
    <property type="entry name" value="Amidase"/>
    <property type="match status" value="1"/>
</dbReference>
<dbReference type="PANTHER" id="PTHR11895">
    <property type="entry name" value="TRANSAMIDASE"/>
    <property type="match status" value="1"/>
</dbReference>
<dbReference type="GO" id="GO:0032543">
    <property type="term" value="P:mitochondrial translation"/>
    <property type="evidence" value="ECO:0007669"/>
    <property type="project" value="TreeGrafter"/>
</dbReference>
<dbReference type="Proteomes" id="UP001285441">
    <property type="component" value="Unassembled WGS sequence"/>
</dbReference>
<dbReference type="GO" id="GO:0070681">
    <property type="term" value="P:glutaminyl-tRNAGln biosynthesis via transamidation"/>
    <property type="evidence" value="ECO:0007669"/>
    <property type="project" value="TreeGrafter"/>
</dbReference>
<protein>
    <submittedName>
        <fullName evidence="2">Amidase</fullName>
    </submittedName>
</protein>
<evidence type="ECO:0000259" key="1">
    <source>
        <dbReference type="Pfam" id="PF01425"/>
    </source>
</evidence>
<proteinExistence type="predicted"/>
<dbReference type="AlphaFoldDB" id="A0AAE0P8G8"/>
<dbReference type="Gene3D" id="3.90.1300.10">
    <property type="entry name" value="Amidase signature (AS) domain"/>
    <property type="match status" value="2"/>
</dbReference>
<dbReference type="InterPro" id="IPR036928">
    <property type="entry name" value="AS_sf"/>
</dbReference>
<keyword evidence="3" id="KW-1185">Reference proteome</keyword>
<comment type="caution">
    <text evidence="2">The sequence shown here is derived from an EMBL/GenBank/DDBJ whole genome shotgun (WGS) entry which is preliminary data.</text>
</comment>
<dbReference type="SUPFAM" id="SSF75304">
    <property type="entry name" value="Amidase signature (AS) enzymes"/>
    <property type="match status" value="1"/>
</dbReference>
<feature type="domain" description="Amidase" evidence="1">
    <location>
        <begin position="198"/>
        <end position="358"/>
    </location>
</feature>
<name>A0AAE0P8G8_9PEZI</name>
<dbReference type="GO" id="GO:0030956">
    <property type="term" value="C:glutamyl-tRNA(Gln) amidotransferase complex"/>
    <property type="evidence" value="ECO:0007669"/>
    <property type="project" value="TreeGrafter"/>
</dbReference>
<reference evidence="2" key="1">
    <citation type="journal article" date="2023" name="Mol. Phylogenet. Evol.">
        <title>Genome-scale phylogeny and comparative genomics of the fungal order Sordariales.</title>
        <authorList>
            <person name="Hensen N."/>
            <person name="Bonometti L."/>
            <person name="Westerberg I."/>
            <person name="Brannstrom I.O."/>
            <person name="Guillou S."/>
            <person name="Cros-Aarteil S."/>
            <person name="Calhoun S."/>
            <person name="Haridas S."/>
            <person name="Kuo A."/>
            <person name="Mondo S."/>
            <person name="Pangilinan J."/>
            <person name="Riley R."/>
            <person name="LaButti K."/>
            <person name="Andreopoulos B."/>
            <person name="Lipzen A."/>
            <person name="Chen C."/>
            <person name="Yan M."/>
            <person name="Daum C."/>
            <person name="Ng V."/>
            <person name="Clum A."/>
            <person name="Steindorff A."/>
            <person name="Ohm R.A."/>
            <person name="Martin F."/>
            <person name="Silar P."/>
            <person name="Natvig D.O."/>
            <person name="Lalanne C."/>
            <person name="Gautier V."/>
            <person name="Ament-Velasquez S.L."/>
            <person name="Kruys A."/>
            <person name="Hutchinson M.I."/>
            <person name="Powell A.J."/>
            <person name="Barry K."/>
            <person name="Miller A.N."/>
            <person name="Grigoriev I.V."/>
            <person name="Debuchy R."/>
            <person name="Gladieux P."/>
            <person name="Hiltunen Thoren M."/>
            <person name="Johannesson H."/>
        </authorList>
    </citation>
    <scope>NUCLEOTIDE SEQUENCE</scope>
    <source>
        <strain evidence="2">CBS 232.78</strain>
    </source>
</reference>